<gene>
    <name evidence="6" type="ORF">DR950_23150</name>
</gene>
<dbReference type="InterPro" id="IPR001296">
    <property type="entry name" value="Glyco_trans_1"/>
</dbReference>
<dbReference type="Pfam" id="PF00534">
    <property type="entry name" value="Glycos_transf_1"/>
    <property type="match status" value="1"/>
</dbReference>
<comment type="caution">
    <text evidence="6">The sequence shown here is derived from an EMBL/GenBank/DDBJ whole genome shotgun (WGS) entry which is preliminary data.</text>
</comment>
<reference evidence="6 7" key="1">
    <citation type="submission" date="2018-08" db="EMBL/GenBank/DDBJ databases">
        <title>Diversity &amp; Physiological Properties of Lignin-Decomposing Actinobacteria from Soil.</title>
        <authorList>
            <person name="Roh S.G."/>
            <person name="Kim S.B."/>
        </authorList>
    </citation>
    <scope>NUCLEOTIDE SEQUENCE [LARGE SCALE GENOMIC DNA]</scope>
    <source>
        <strain evidence="6 7">MMS17-GH009</strain>
    </source>
</reference>
<dbReference type="EMBL" id="QVIG01000001">
    <property type="protein sequence ID" value="RGD60298.1"/>
    <property type="molecule type" value="Genomic_DNA"/>
</dbReference>
<accession>A0A372ZWN3</accession>
<keyword evidence="7" id="KW-1185">Reference proteome</keyword>
<sequence length="534" mass="58342">MACHARRRQAAPCANGSLPPRPTPRSPLGGRRRRRPLLGSGTGAAPFAPARTRRDRGRSRGERVRGLRGRRLDRADPARAVRGPRPLPHRSAATVRTGDSHWPGGCRCERVDARRSHPDRPLGRSPGQHLLRGGDLRILLTTHRFAGDDAGGTEILADDLAQALTARGVHVSWLAAGEPPPPHRRTADEYLSLPAALSDDYPVGWRAQETEQVRRVERLLAARPAVDVVHVLHFSRIGLEFLDLPSLAGVPVVATLTDYTTVCPDHQLVIRSTGTQCTATAPTRDCLGCLNAPENAHGDVASWRARNIAWLNDRARALWTQTPHQAAELAKAGVDVGKVVRDRACYGLPAVWAPLATNAGGGRYLLFLGRCSPEKGLHLLLDAFRHSRTDLPLVIATVPDDAPYEERMRAVAAADRRVRWLPPHSRAEVGPVLADARALLVPSQWWENHPLVAYEAQVLGVPVWSSAVPSMHHLADDPGVHLVEDYRDPVAWTRAIDAASEQLAPRVASFDPRVEEFALFADETVSVYRKAVAG</sequence>
<proteinExistence type="predicted"/>
<dbReference type="AlphaFoldDB" id="A0A372ZWN3"/>
<organism evidence="6 7">
    <name type="scientific">Kitasatospora xanthocidica</name>
    <dbReference type="NCBI Taxonomy" id="83382"/>
    <lineage>
        <taxon>Bacteria</taxon>
        <taxon>Bacillati</taxon>
        <taxon>Actinomycetota</taxon>
        <taxon>Actinomycetes</taxon>
        <taxon>Kitasatosporales</taxon>
        <taxon>Streptomycetaceae</taxon>
        <taxon>Kitasatospora</taxon>
    </lineage>
</organism>
<feature type="domain" description="Glycosyl transferase family 1" evidence="4">
    <location>
        <begin position="361"/>
        <end position="500"/>
    </location>
</feature>
<evidence type="ECO:0000259" key="5">
    <source>
        <dbReference type="Pfam" id="PF13579"/>
    </source>
</evidence>
<dbReference type="GO" id="GO:0016757">
    <property type="term" value="F:glycosyltransferase activity"/>
    <property type="evidence" value="ECO:0007669"/>
    <property type="project" value="UniProtKB-KW"/>
</dbReference>
<evidence type="ECO:0000256" key="2">
    <source>
        <dbReference type="ARBA" id="ARBA00022679"/>
    </source>
</evidence>
<keyword evidence="2 6" id="KW-0808">Transferase</keyword>
<dbReference type="SUPFAM" id="SSF53756">
    <property type="entry name" value="UDP-Glycosyltransferase/glycogen phosphorylase"/>
    <property type="match status" value="1"/>
</dbReference>
<dbReference type="PANTHER" id="PTHR45947">
    <property type="entry name" value="SULFOQUINOVOSYL TRANSFERASE SQD2"/>
    <property type="match status" value="1"/>
</dbReference>
<dbReference type="Gene3D" id="3.40.50.2000">
    <property type="entry name" value="Glycogen Phosphorylase B"/>
    <property type="match status" value="2"/>
</dbReference>
<dbReference type="InterPro" id="IPR050194">
    <property type="entry name" value="Glycosyltransferase_grp1"/>
</dbReference>
<evidence type="ECO:0000256" key="3">
    <source>
        <dbReference type="SAM" id="MobiDB-lite"/>
    </source>
</evidence>
<dbReference type="PANTHER" id="PTHR45947:SF13">
    <property type="entry name" value="TRANSFERASE"/>
    <property type="match status" value="1"/>
</dbReference>
<protein>
    <submittedName>
        <fullName evidence="6">Glycosyltransferase</fullName>
    </submittedName>
</protein>
<evidence type="ECO:0000313" key="6">
    <source>
        <dbReference type="EMBL" id="RGD60298.1"/>
    </source>
</evidence>
<evidence type="ECO:0000259" key="4">
    <source>
        <dbReference type="Pfam" id="PF00534"/>
    </source>
</evidence>
<dbReference type="Pfam" id="PF13579">
    <property type="entry name" value="Glyco_trans_4_4"/>
    <property type="match status" value="1"/>
</dbReference>
<feature type="compositionally biased region" description="Basic and acidic residues" evidence="3">
    <location>
        <begin position="58"/>
        <end position="79"/>
    </location>
</feature>
<dbReference type="GO" id="GO:1901137">
    <property type="term" value="P:carbohydrate derivative biosynthetic process"/>
    <property type="evidence" value="ECO:0007669"/>
    <property type="project" value="UniProtKB-ARBA"/>
</dbReference>
<dbReference type="InterPro" id="IPR028098">
    <property type="entry name" value="Glyco_trans_4-like_N"/>
</dbReference>
<evidence type="ECO:0000256" key="1">
    <source>
        <dbReference type="ARBA" id="ARBA00022676"/>
    </source>
</evidence>
<name>A0A372ZWN3_9ACTN</name>
<feature type="domain" description="Glycosyltransferase subfamily 4-like N-terminal" evidence="5">
    <location>
        <begin position="151"/>
        <end position="340"/>
    </location>
</feature>
<evidence type="ECO:0000313" key="7">
    <source>
        <dbReference type="Proteomes" id="UP000263377"/>
    </source>
</evidence>
<feature type="region of interest" description="Disordered" evidence="3">
    <location>
        <begin position="1"/>
        <end position="101"/>
    </location>
</feature>
<keyword evidence="1" id="KW-0328">Glycosyltransferase</keyword>
<dbReference type="Proteomes" id="UP000263377">
    <property type="component" value="Unassembled WGS sequence"/>
</dbReference>